<reference evidence="2" key="1">
    <citation type="journal article" date="2024" name="Proc. Natl. Acad. Sci. U.S.A.">
        <title>Extraordinary preservation of gene collinearity over three hundred million years revealed in homosporous lycophytes.</title>
        <authorList>
            <person name="Li C."/>
            <person name="Wickell D."/>
            <person name="Kuo L.Y."/>
            <person name="Chen X."/>
            <person name="Nie B."/>
            <person name="Liao X."/>
            <person name="Peng D."/>
            <person name="Ji J."/>
            <person name="Jenkins J."/>
            <person name="Williams M."/>
            <person name="Shu S."/>
            <person name="Plott C."/>
            <person name="Barry K."/>
            <person name="Rajasekar S."/>
            <person name="Grimwood J."/>
            <person name="Han X."/>
            <person name="Sun S."/>
            <person name="Hou Z."/>
            <person name="He W."/>
            <person name="Dai G."/>
            <person name="Sun C."/>
            <person name="Schmutz J."/>
            <person name="Leebens-Mack J.H."/>
            <person name="Li F.W."/>
            <person name="Wang L."/>
        </authorList>
    </citation>
    <scope>NUCLEOTIDE SEQUENCE [LARGE SCALE GENOMIC DNA]</scope>
    <source>
        <strain evidence="2">cv. PW_Plant_1</strain>
    </source>
</reference>
<sequence>MEISRLKFIGKGKRGEESDICHAFINPFGVALCEQRTFLKARDWHNHGEIIKITEVEPNSWHTQLKILLYSLKSILIEHDPVLILMFNDGSAFILALYVNYLLFHEIMQEVLTILI</sequence>
<gene>
    <name evidence="1" type="ORF">O6H91_12G040800</name>
</gene>
<proteinExistence type="predicted"/>
<organism evidence="1 2">
    <name type="scientific">Diphasiastrum complanatum</name>
    <name type="common">Issler's clubmoss</name>
    <name type="synonym">Lycopodium complanatum</name>
    <dbReference type="NCBI Taxonomy" id="34168"/>
    <lineage>
        <taxon>Eukaryota</taxon>
        <taxon>Viridiplantae</taxon>
        <taxon>Streptophyta</taxon>
        <taxon>Embryophyta</taxon>
        <taxon>Tracheophyta</taxon>
        <taxon>Lycopodiopsida</taxon>
        <taxon>Lycopodiales</taxon>
        <taxon>Lycopodiaceae</taxon>
        <taxon>Lycopodioideae</taxon>
        <taxon>Diphasiastrum</taxon>
    </lineage>
</organism>
<name>A0ACC2C0P6_DIPCM</name>
<evidence type="ECO:0000313" key="2">
    <source>
        <dbReference type="Proteomes" id="UP001162992"/>
    </source>
</evidence>
<evidence type="ECO:0000313" key="1">
    <source>
        <dbReference type="EMBL" id="KAJ7535619.1"/>
    </source>
</evidence>
<dbReference type="Proteomes" id="UP001162992">
    <property type="component" value="Chromosome 12"/>
</dbReference>
<accession>A0ACC2C0P6</accession>
<comment type="caution">
    <text evidence="1">The sequence shown here is derived from an EMBL/GenBank/DDBJ whole genome shotgun (WGS) entry which is preliminary data.</text>
</comment>
<dbReference type="EMBL" id="CM055103">
    <property type="protein sequence ID" value="KAJ7535619.1"/>
    <property type="molecule type" value="Genomic_DNA"/>
</dbReference>
<protein>
    <submittedName>
        <fullName evidence="1">Uncharacterized protein</fullName>
    </submittedName>
</protein>
<keyword evidence="2" id="KW-1185">Reference proteome</keyword>